<dbReference type="PROSITE" id="PS50110">
    <property type="entry name" value="RESPONSE_REGULATORY"/>
    <property type="match status" value="1"/>
</dbReference>
<dbReference type="InterPro" id="IPR036097">
    <property type="entry name" value="HisK_dim/P_sf"/>
</dbReference>
<keyword evidence="3 9" id="KW-0597">Phosphoprotein</keyword>
<keyword evidence="10" id="KW-0812">Transmembrane</keyword>
<accession>A0A975GKN7</accession>
<dbReference type="InterPro" id="IPR013767">
    <property type="entry name" value="PAS_fold"/>
</dbReference>
<evidence type="ECO:0000256" key="8">
    <source>
        <dbReference type="ARBA" id="ARBA00023012"/>
    </source>
</evidence>
<dbReference type="Pfam" id="PF00989">
    <property type="entry name" value="PAS"/>
    <property type="match status" value="1"/>
</dbReference>
<organism evidence="14 15">
    <name type="scientific">Desulfonema limicola</name>
    <dbReference type="NCBI Taxonomy" id="45656"/>
    <lineage>
        <taxon>Bacteria</taxon>
        <taxon>Pseudomonadati</taxon>
        <taxon>Thermodesulfobacteriota</taxon>
        <taxon>Desulfobacteria</taxon>
        <taxon>Desulfobacterales</taxon>
        <taxon>Desulfococcaceae</taxon>
        <taxon>Desulfonema</taxon>
    </lineage>
</organism>
<dbReference type="PRINTS" id="PR00344">
    <property type="entry name" value="BCTRLSENSOR"/>
</dbReference>
<evidence type="ECO:0000256" key="1">
    <source>
        <dbReference type="ARBA" id="ARBA00000085"/>
    </source>
</evidence>
<dbReference type="EC" id="2.7.13.3" evidence="2"/>
<evidence type="ECO:0000259" key="11">
    <source>
        <dbReference type="PROSITE" id="PS50109"/>
    </source>
</evidence>
<evidence type="ECO:0000256" key="10">
    <source>
        <dbReference type="SAM" id="Phobius"/>
    </source>
</evidence>
<feature type="domain" description="Histidine kinase" evidence="11">
    <location>
        <begin position="399"/>
        <end position="625"/>
    </location>
</feature>
<dbReference type="Gene3D" id="3.40.50.2300">
    <property type="match status" value="1"/>
</dbReference>
<dbReference type="Gene3D" id="3.30.450.20">
    <property type="entry name" value="PAS domain"/>
    <property type="match status" value="1"/>
</dbReference>
<sequence>MQTKSRGSLFSFIYRQKPSISKNLAFSLSFIVFLVLFALLGILYIKYSMDMIRDLEKKADEHISRITGILTESVWNLDEKSIIGISTEFAHSELVNSIRIIDIEGAVLFEFKNPPDGFLKISRTGKIIYKDNVIGFAEISLSLKKYKKDLSQIFKVTALIFTGSALVLYLATGILLRVFLRKPLNDLYQGMIQIARGNFTHNFKYAKHKELSGIMQNFLIMKQMVKDRESAFISANTMLKQEIAEKKQSEEALRESESKFKNLFELSPQSIFLEEVETGLIVDVNMEFCKLTQFKSNELISKSSEDLKIFSKSDKETLISALKQSAEVRGMEIDFMVKDTSKGRAMISAKLIQLKGKLLILSVLLDITEYKKALKEKEELQERLARSTKMEALGLLAGGVAHDLNNILSGIVSYPDLLLMDIPKESKLRKPIETIKSSGQRAAAVVSDLLTLARGIASTKETMNLNHILDEYLQSPEFHDIKSLHPNVRITVLPRSDLLNISCSSIHIKKVLMNLVNNAVEAIDNSGEVIISTSNRYIDQPVKGYDEVRTGEYAVLSVKDTGSGISPDNLKRIFEPFYTKKVMGRSGTGLGLAVVWNTIKEHDGYIDVASSSKGSVFELYFPIVRKEIFNIKNHVAVEDYSGNGEKILVIDDEQHQQMIACGLLTRLGYDAKAVGSGYQAIEYLEKHDVDLILLDMIMPEMNGSETYARIVKNKPGQKALITSGFAETSDVKKAQKMGAGPYIKKPYTLEKLAVTIKIELEKQSV</sequence>
<evidence type="ECO:0000259" key="12">
    <source>
        <dbReference type="PROSITE" id="PS50110"/>
    </source>
</evidence>
<dbReference type="RefSeq" id="WP_207689759.1">
    <property type="nucleotide sequence ID" value="NZ_CP061799.1"/>
</dbReference>
<dbReference type="SUPFAM" id="SSF52172">
    <property type="entry name" value="CheY-like"/>
    <property type="match status" value="1"/>
</dbReference>
<dbReference type="SMART" id="SM00388">
    <property type="entry name" value="HisKA"/>
    <property type="match status" value="1"/>
</dbReference>
<keyword evidence="4" id="KW-0808">Transferase</keyword>
<dbReference type="GO" id="GO:0006355">
    <property type="term" value="P:regulation of DNA-templated transcription"/>
    <property type="evidence" value="ECO:0007669"/>
    <property type="project" value="InterPro"/>
</dbReference>
<dbReference type="Gene3D" id="1.10.287.130">
    <property type="match status" value="1"/>
</dbReference>
<dbReference type="PANTHER" id="PTHR43065:SF46">
    <property type="entry name" value="C4-DICARBOXYLATE TRANSPORT SENSOR PROTEIN DCTB"/>
    <property type="match status" value="1"/>
</dbReference>
<dbReference type="PROSITE" id="PS50109">
    <property type="entry name" value="HIS_KIN"/>
    <property type="match status" value="1"/>
</dbReference>
<keyword evidence="7" id="KW-0067">ATP-binding</keyword>
<dbReference type="Pfam" id="PF00072">
    <property type="entry name" value="Response_reg"/>
    <property type="match status" value="1"/>
</dbReference>
<dbReference type="GO" id="GO:0000155">
    <property type="term" value="F:phosphorelay sensor kinase activity"/>
    <property type="evidence" value="ECO:0007669"/>
    <property type="project" value="InterPro"/>
</dbReference>
<keyword evidence="10" id="KW-1133">Transmembrane helix</keyword>
<dbReference type="Gene3D" id="3.30.565.10">
    <property type="entry name" value="Histidine kinase-like ATPase, C-terminal domain"/>
    <property type="match status" value="1"/>
</dbReference>
<dbReference type="PROSITE" id="PS50112">
    <property type="entry name" value="PAS"/>
    <property type="match status" value="1"/>
</dbReference>
<gene>
    <name evidence="14" type="ORF">dnl_64120</name>
</gene>
<dbReference type="InterPro" id="IPR036890">
    <property type="entry name" value="HATPase_C_sf"/>
</dbReference>
<evidence type="ECO:0000259" key="13">
    <source>
        <dbReference type="PROSITE" id="PS50112"/>
    </source>
</evidence>
<feature type="transmembrane region" description="Helical" evidence="10">
    <location>
        <begin position="153"/>
        <end position="180"/>
    </location>
</feature>
<evidence type="ECO:0000256" key="2">
    <source>
        <dbReference type="ARBA" id="ARBA00012438"/>
    </source>
</evidence>
<keyword evidence="5" id="KW-0547">Nucleotide-binding</keyword>
<dbReference type="InterPro" id="IPR003661">
    <property type="entry name" value="HisK_dim/P_dom"/>
</dbReference>
<dbReference type="Pfam" id="PF00512">
    <property type="entry name" value="HisKA"/>
    <property type="match status" value="1"/>
</dbReference>
<feature type="domain" description="Response regulatory" evidence="12">
    <location>
        <begin position="646"/>
        <end position="760"/>
    </location>
</feature>
<keyword evidence="8" id="KW-0902">Two-component regulatory system</keyword>
<evidence type="ECO:0000313" key="15">
    <source>
        <dbReference type="Proteomes" id="UP000663720"/>
    </source>
</evidence>
<dbReference type="InterPro" id="IPR005467">
    <property type="entry name" value="His_kinase_dom"/>
</dbReference>
<dbReference type="InterPro" id="IPR004358">
    <property type="entry name" value="Sig_transdc_His_kin-like_C"/>
</dbReference>
<keyword evidence="10" id="KW-0472">Membrane</keyword>
<dbReference type="InterPro" id="IPR035965">
    <property type="entry name" value="PAS-like_dom_sf"/>
</dbReference>
<name>A0A975GKN7_9BACT</name>
<dbReference type="InterPro" id="IPR000014">
    <property type="entry name" value="PAS"/>
</dbReference>
<dbReference type="InterPro" id="IPR003594">
    <property type="entry name" value="HATPase_dom"/>
</dbReference>
<dbReference type="Pfam" id="PF02518">
    <property type="entry name" value="HATPase_c"/>
    <property type="match status" value="1"/>
</dbReference>
<evidence type="ECO:0000256" key="4">
    <source>
        <dbReference type="ARBA" id="ARBA00022679"/>
    </source>
</evidence>
<protein>
    <recommendedName>
        <fullName evidence="2">histidine kinase</fullName>
        <ecNumber evidence="2">2.7.13.3</ecNumber>
    </recommendedName>
</protein>
<evidence type="ECO:0000313" key="14">
    <source>
        <dbReference type="EMBL" id="QTA83983.1"/>
    </source>
</evidence>
<dbReference type="GO" id="GO:0005524">
    <property type="term" value="F:ATP binding"/>
    <property type="evidence" value="ECO:0007669"/>
    <property type="project" value="UniProtKB-KW"/>
</dbReference>
<comment type="catalytic activity">
    <reaction evidence="1">
        <text>ATP + protein L-histidine = ADP + protein N-phospho-L-histidine.</text>
        <dbReference type="EC" id="2.7.13.3"/>
    </reaction>
</comment>
<evidence type="ECO:0000256" key="9">
    <source>
        <dbReference type="PROSITE-ProRule" id="PRU00169"/>
    </source>
</evidence>
<dbReference type="InterPro" id="IPR001789">
    <property type="entry name" value="Sig_transdc_resp-reg_receiver"/>
</dbReference>
<dbReference type="AlphaFoldDB" id="A0A975GKN7"/>
<evidence type="ECO:0000256" key="6">
    <source>
        <dbReference type="ARBA" id="ARBA00022777"/>
    </source>
</evidence>
<dbReference type="CDD" id="cd00082">
    <property type="entry name" value="HisKA"/>
    <property type="match status" value="1"/>
</dbReference>
<dbReference type="PANTHER" id="PTHR43065">
    <property type="entry name" value="SENSOR HISTIDINE KINASE"/>
    <property type="match status" value="1"/>
</dbReference>
<proteinExistence type="predicted"/>
<dbReference type="KEGG" id="dli:dnl_64120"/>
<dbReference type="SUPFAM" id="SSF55874">
    <property type="entry name" value="ATPase domain of HSP90 chaperone/DNA topoisomerase II/histidine kinase"/>
    <property type="match status" value="1"/>
</dbReference>
<dbReference type="SMART" id="SM00387">
    <property type="entry name" value="HATPase_c"/>
    <property type="match status" value="1"/>
</dbReference>
<feature type="transmembrane region" description="Helical" evidence="10">
    <location>
        <begin position="24"/>
        <end position="45"/>
    </location>
</feature>
<dbReference type="SUPFAM" id="SSF47384">
    <property type="entry name" value="Homodimeric domain of signal transducing histidine kinase"/>
    <property type="match status" value="1"/>
</dbReference>
<dbReference type="Gene3D" id="6.10.340.10">
    <property type="match status" value="1"/>
</dbReference>
<feature type="modified residue" description="4-aspartylphosphate" evidence="9">
    <location>
        <position position="695"/>
    </location>
</feature>
<evidence type="ECO:0000256" key="7">
    <source>
        <dbReference type="ARBA" id="ARBA00022840"/>
    </source>
</evidence>
<evidence type="ECO:0000256" key="5">
    <source>
        <dbReference type="ARBA" id="ARBA00022741"/>
    </source>
</evidence>
<dbReference type="SUPFAM" id="SSF55785">
    <property type="entry name" value="PYP-like sensor domain (PAS domain)"/>
    <property type="match status" value="1"/>
</dbReference>
<dbReference type="CDD" id="cd00156">
    <property type="entry name" value="REC"/>
    <property type="match status" value="1"/>
</dbReference>
<keyword evidence="15" id="KW-1185">Reference proteome</keyword>
<dbReference type="EMBL" id="CP061799">
    <property type="protein sequence ID" value="QTA83983.1"/>
    <property type="molecule type" value="Genomic_DNA"/>
</dbReference>
<keyword evidence="6 14" id="KW-0418">Kinase</keyword>
<dbReference type="InterPro" id="IPR011006">
    <property type="entry name" value="CheY-like_superfamily"/>
</dbReference>
<dbReference type="SMART" id="SM00448">
    <property type="entry name" value="REC"/>
    <property type="match status" value="1"/>
</dbReference>
<reference evidence="14" key="1">
    <citation type="journal article" date="2021" name="Microb. Physiol.">
        <title>Proteogenomic Insights into the Physiology of Marine, Sulfate-Reducing, Filamentous Desulfonema limicola and Desulfonema magnum.</title>
        <authorList>
            <person name="Schnaars V."/>
            <person name="Wohlbrand L."/>
            <person name="Scheve S."/>
            <person name="Hinrichs C."/>
            <person name="Reinhardt R."/>
            <person name="Rabus R."/>
        </authorList>
    </citation>
    <scope>NUCLEOTIDE SEQUENCE</scope>
    <source>
        <strain evidence="14">5ac10</strain>
    </source>
</reference>
<evidence type="ECO:0000256" key="3">
    <source>
        <dbReference type="ARBA" id="ARBA00022553"/>
    </source>
</evidence>
<dbReference type="Proteomes" id="UP000663720">
    <property type="component" value="Chromosome"/>
</dbReference>
<dbReference type="NCBIfam" id="TIGR00229">
    <property type="entry name" value="sensory_box"/>
    <property type="match status" value="1"/>
</dbReference>
<feature type="domain" description="PAS" evidence="13">
    <location>
        <begin position="256"/>
        <end position="329"/>
    </location>
</feature>